<name>A0A1X7AE65_9RHOB</name>
<proteinExistence type="predicted"/>
<evidence type="ECO:0000313" key="2">
    <source>
        <dbReference type="Proteomes" id="UP000193778"/>
    </source>
</evidence>
<evidence type="ECO:0000313" key="1">
    <source>
        <dbReference type="EMBL" id="SLN75318.1"/>
    </source>
</evidence>
<sequence>MDCGTEVCGSAHFILEEMSSAMEKLNGVFDKVGRHSLRQFPMRPVVAFFSIAAVGAPSSKR</sequence>
<accession>A0A1X7AE65</accession>
<protein>
    <submittedName>
        <fullName evidence="1">Uncharacterized protein</fullName>
    </submittedName>
</protein>
<organism evidence="1 2">
    <name type="scientific">Ruegeria meonggei</name>
    <dbReference type="NCBI Taxonomy" id="1446476"/>
    <lineage>
        <taxon>Bacteria</taxon>
        <taxon>Pseudomonadati</taxon>
        <taxon>Pseudomonadota</taxon>
        <taxon>Alphaproteobacteria</taxon>
        <taxon>Rhodobacterales</taxon>
        <taxon>Roseobacteraceae</taxon>
        <taxon>Ruegeria</taxon>
    </lineage>
</organism>
<gene>
    <name evidence="1" type="ORF">RUM8411_04176</name>
</gene>
<dbReference type="EMBL" id="FWFP01000015">
    <property type="protein sequence ID" value="SLN75318.1"/>
    <property type="molecule type" value="Genomic_DNA"/>
</dbReference>
<dbReference type="Proteomes" id="UP000193778">
    <property type="component" value="Unassembled WGS sequence"/>
</dbReference>
<reference evidence="2" key="1">
    <citation type="submission" date="2017-03" db="EMBL/GenBank/DDBJ databases">
        <authorList>
            <person name="Rodrigo-Torres L."/>
            <person name="Arahal R.D."/>
            <person name="Lucena T."/>
        </authorList>
    </citation>
    <scope>NUCLEOTIDE SEQUENCE [LARGE SCALE GENOMIC DNA]</scope>
    <source>
        <strain evidence="2">CECT 8411</strain>
    </source>
</reference>
<dbReference type="AlphaFoldDB" id="A0A1X7AE65"/>
<keyword evidence="2" id="KW-1185">Reference proteome</keyword>